<comment type="similarity">
    <text evidence="1">Belongs to the serpin family.</text>
</comment>
<proteinExistence type="inferred from homology"/>
<dbReference type="InterPro" id="IPR042185">
    <property type="entry name" value="Serpin_sf_2"/>
</dbReference>
<dbReference type="GO" id="GO:0005615">
    <property type="term" value="C:extracellular space"/>
    <property type="evidence" value="ECO:0007669"/>
    <property type="project" value="InterPro"/>
</dbReference>
<dbReference type="PROSITE" id="PS00284">
    <property type="entry name" value="SERPIN"/>
    <property type="match status" value="1"/>
</dbReference>
<dbReference type="SUPFAM" id="SSF56574">
    <property type="entry name" value="Serpins"/>
    <property type="match status" value="1"/>
</dbReference>
<dbReference type="EMBL" id="CP002869">
    <property type="protein sequence ID" value="AEI45151.1"/>
    <property type="molecule type" value="Genomic_DNA"/>
</dbReference>
<dbReference type="SMART" id="SM00093">
    <property type="entry name" value="SERPIN"/>
    <property type="match status" value="1"/>
</dbReference>
<dbReference type="KEGG" id="pms:KNP414_06631"/>
<dbReference type="HOGENOM" id="CLU_023330_0_3_9"/>
<evidence type="ECO:0000256" key="1">
    <source>
        <dbReference type="RuleBase" id="RU000411"/>
    </source>
</evidence>
<dbReference type="Gene3D" id="2.30.39.10">
    <property type="entry name" value="Alpha-1-antitrypsin, domain 1"/>
    <property type="match status" value="1"/>
</dbReference>
<dbReference type="InterPro" id="IPR023795">
    <property type="entry name" value="Serpin_CS"/>
</dbReference>
<keyword evidence="3" id="KW-0732">Signal</keyword>
<dbReference type="CDD" id="cd19588">
    <property type="entry name" value="serpin_miropin-like"/>
    <property type="match status" value="1"/>
</dbReference>
<reference evidence="6" key="1">
    <citation type="submission" date="2011-06" db="EMBL/GenBank/DDBJ databases">
        <title>Complete genome sequence of Paenibacillus mucilaginosus KNP414.</title>
        <authorList>
            <person name="Wang J."/>
            <person name="Hu S."/>
            <person name="Hu X."/>
            <person name="Zhang B."/>
            <person name="Dong D."/>
            <person name="Zhang S."/>
            <person name="Zhao K."/>
            <person name="Wu D."/>
        </authorList>
    </citation>
    <scope>NUCLEOTIDE SEQUENCE [LARGE SCALE GENOMIC DNA]</scope>
    <source>
        <strain evidence="6">KNP414</strain>
    </source>
</reference>
<dbReference type="GO" id="GO:0004867">
    <property type="term" value="F:serine-type endopeptidase inhibitor activity"/>
    <property type="evidence" value="ECO:0007669"/>
    <property type="project" value="InterPro"/>
</dbReference>
<dbReference type="PATRIC" id="fig|1036673.3.peg.6182"/>
<dbReference type="Pfam" id="PF00079">
    <property type="entry name" value="Serpin"/>
    <property type="match status" value="1"/>
</dbReference>
<dbReference type="InterPro" id="IPR042178">
    <property type="entry name" value="Serpin_sf_1"/>
</dbReference>
<evidence type="ECO:0000256" key="3">
    <source>
        <dbReference type="SAM" id="SignalP"/>
    </source>
</evidence>
<accession>F8F9V3</accession>
<evidence type="ECO:0000313" key="6">
    <source>
        <dbReference type="Proteomes" id="UP000006620"/>
    </source>
</evidence>
<dbReference type="AlphaFoldDB" id="F8F9V3"/>
<dbReference type="InterPro" id="IPR036186">
    <property type="entry name" value="Serpin_sf"/>
</dbReference>
<feature type="signal peptide" evidence="3">
    <location>
        <begin position="1"/>
        <end position="24"/>
    </location>
</feature>
<dbReference type="PROSITE" id="PS51257">
    <property type="entry name" value="PROKAR_LIPOPROTEIN"/>
    <property type="match status" value="1"/>
</dbReference>
<feature type="region of interest" description="Disordered" evidence="2">
    <location>
        <begin position="30"/>
        <end position="50"/>
    </location>
</feature>
<evidence type="ECO:0000313" key="5">
    <source>
        <dbReference type="EMBL" id="AEI45151.1"/>
    </source>
</evidence>
<dbReference type="InterPro" id="IPR023796">
    <property type="entry name" value="Serpin_dom"/>
</dbReference>
<protein>
    <submittedName>
        <fullName evidence="5">Proteinase inhibitor I4, serpin</fullName>
    </submittedName>
</protein>
<dbReference type="PANTHER" id="PTHR11461">
    <property type="entry name" value="SERINE PROTEASE INHIBITOR, SERPIN"/>
    <property type="match status" value="1"/>
</dbReference>
<feature type="domain" description="Serpin" evidence="4">
    <location>
        <begin position="73"/>
        <end position="430"/>
    </location>
</feature>
<dbReference type="MEROPS" id="I04.073"/>
<dbReference type="RefSeq" id="WP_013920295.1">
    <property type="nucleotide sequence ID" value="NC_015690.1"/>
</dbReference>
<evidence type="ECO:0000259" key="4">
    <source>
        <dbReference type="SMART" id="SM00093"/>
    </source>
</evidence>
<sequence>MTRQRIQGRKGTLAVLLAAAMLMAACGSKPPAVQETPLPKEAPAAFDSSEAKRTFTPADLDKRVVSAQNAFGLRLHGQLAAEHPAENLFVSPYSVAAALSMVYHGAEGTTRQEIGRVLQAEGMNLEEWNRGSRVLKDLLEHSGAGNRLNIANSIWLRKDFEIREDFVRRNREEYGAEVSELDFTKDSAADLINEWVRKRTEEKIQGIVKAPIPEDLIMYLINAVYFHGTWSLPFLKEDTVPAPFYASPDARTEVKMMKRSGRFAYQQKDGYQAIRLPYRGEKISMLVVLPDEGWSLAKLQEQLGKDEAFWTRQMPYTEGTIELPRFKLEASYDLIPALKELGMREAFVQKADFSGISDKPVRISEVAHKSYLQVDEQGTEAAAVTSIGVMTTSSERAVHPFHMTVNRPFLLAIQSSETGSLLFLGSIYKPEE</sequence>
<evidence type="ECO:0000256" key="2">
    <source>
        <dbReference type="SAM" id="MobiDB-lite"/>
    </source>
</evidence>
<reference evidence="5 6" key="2">
    <citation type="journal article" date="2013" name="Genome Announc.">
        <title>Genome Sequence of Growth-Improving Paenibacillus mucilaginosus Strain KNP414.</title>
        <authorList>
            <person name="Lu J.J."/>
            <person name="Wang J.F."/>
            <person name="Hu X.F."/>
        </authorList>
    </citation>
    <scope>NUCLEOTIDE SEQUENCE [LARGE SCALE GENOMIC DNA]</scope>
    <source>
        <strain evidence="5 6">KNP414</strain>
    </source>
</reference>
<name>F8F9V3_PAEMK</name>
<dbReference type="InterPro" id="IPR000215">
    <property type="entry name" value="Serpin_fam"/>
</dbReference>
<dbReference type="Gene3D" id="3.30.497.10">
    <property type="entry name" value="Antithrombin, subunit I, domain 2"/>
    <property type="match status" value="1"/>
</dbReference>
<feature type="chain" id="PRO_5038629192" evidence="3">
    <location>
        <begin position="25"/>
        <end position="432"/>
    </location>
</feature>
<dbReference type="Proteomes" id="UP000006620">
    <property type="component" value="Chromosome"/>
</dbReference>
<gene>
    <name evidence="5" type="ordered locus">KNP414_06631</name>
</gene>
<organism evidence="5 6">
    <name type="scientific">Paenibacillus mucilaginosus (strain KNP414)</name>
    <dbReference type="NCBI Taxonomy" id="1036673"/>
    <lineage>
        <taxon>Bacteria</taxon>
        <taxon>Bacillati</taxon>
        <taxon>Bacillota</taxon>
        <taxon>Bacilli</taxon>
        <taxon>Bacillales</taxon>
        <taxon>Paenibacillaceae</taxon>
        <taxon>Paenibacillus</taxon>
    </lineage>
</organism>
<dbReference type="PANTHER" id="PTHR11461:SF211">
    <property type="entry name" value="GH10112P-RELATED"/>
    <property type="match status" value="1"/>
</dbReference>